<sequence>MAGIDIDHKEEFFRGITAYCDLKSSPTVAVRWSRVPGSSTSVNHTKTSPPVRFTWRGPDQRTIATQKLRPYDSIRGTQFASLNIPQLNTTDLQAGMWSVVVQTDTDGSSEVLASVWLPVYSTEDEPLFRALVRDFFVVKDSCSSSCSSTIWSTFHPDPKSDIITGYDKVSQALI</sequence>
<gene>
    <name evidence="1" type="ORF">HPBE_LOCUS2704</name>
</gene>
<dbReference type="Proteomes" id="UP000050761">
    <property type="component" value="Unassembled WGS sequence"/>
</dbReference>
<organism evidence="2 3">
    <name type="scientific">Heligmosomoides polygyrus</name>
    <name type="common">Parasitic roundworm</name>
    <dbReference type="NCBI Taxonomy" id="6339"/>
    <lineage>
        <taxon>Eukaryota</taxon>
        <taxon>Metazoa</taxon>
        <taxon>Ecdysozoa</taxon>
        <taxon>Nematoda</taxon>
        <taxon>Chromadorea</taxon>
        <taxon>Rhabditida</taxon>
        <taxon>Rhabditina</taxon>
        <taxon>Rhabditomorpha</taxon>
        <taxon>Strongyloidea</taxon>
        <taxon>Heligmosomidae</taxon>
        <taxon>Heligmosomoides</taxon>
    </lineage>
</organism>
<dbReference type="EMBL" id="UZAH01004610">
    <property type="protein sequence ID" value="VDO27584.1"/>
    <property type="molecule type" value="Genomic_DNA"/>
</dbReference>
<dbReference type="OrthoDB" id="2019572at2759"/>
<reference evidence="3" key="2">
    <citation type="submission" date="2019-09" db="UniProtKB">
        <authorList>
            <consortium name="WormBaseParasite"/>
        </authorList>
    </citation>
    <scope>IDENTIFICATION</scope>
</reference>
<keyword evidence="2" id="KW-1185">Reference proteome</keyword>
<evidence type="ECO:0000313" key="1">
    <source>
        <dbReference type="EMBL" id="VDO27584.1"/>
    </source>
</evidence>
<dbReference type="AlphaFoldDB" id="A0A183F961"/>
<protein>
    <submittedName>
        <fullName evidence="3">Ig-like domain-containing protein</fullName>
    </submittedName>
</protein>
<accession>A0A3P7UX07</accession>
<accession>A0A183F961</accession>
<proteinExistence type="predicted"/>
<dbReference type="WBParaSite" id="HPBE_0000270301-mRNA-1">
    <property type="protein sequence ID" value="HPBE_0000270301-mRNA-1"/>
    <property type="gene ID" value="HPBE_0000270301"/>
</dbReference>
<evidence type="ECO:0000313" key="2">
    <source>
        <dbReference type="Proteomes" id="UP000050761"/>
    </source>
</evidence>
<evidence type="ECO:0000313" key="3">
    <source>
        <dbReference type="WBParaSite" id="HPBE_0000270301-mRNA-1"/>
    </source>
</evidence>
<name>A0A183F961_HELPZ</name>
<reference evidence="1 2" key="1">
    <citation type="submission" date="2018-11" db="EMBL/GenBank/DDBJ databases">
        <authorList>
            <consortium name="Pathogen Informatics"/>
        </authorList>
    </citation>
    <scope>NUCLEOTIDE SEQUENCE [LARGE SCALE GENOMIC DNA]</scope>
</reference>